<sequence>MAAHNAWILCLHLLVVIDLIPGFSAQSTSVAENAYDSLTKLNCTHFKAIIEAASLQQRYKSTSPLTVFVFVDAAYNRLPPYMINNLYDRSSINNQGASEYVNSFT</sequence>
<dbReference type="EMBL" id="RQTK01001062">
    <property type="protein sequence ID" value="RUS72485.1"/>
    <property type="molecule type" value="Genomic_DNA"/>
</dbReference>
<protein>
    <submittedName>
        <fullName evidence="2">Uncharacterized protein</fullName>
    </submittedName>
</protein>
<keyword evidence="1" id="KW-0732">Signal</keyword>
<dbReference type="AlphaFoldDB" id="A0A3S1B183"/>
<dbReference type="Proteomes" id="UP000271974">
    <property type="component" value="Unassembled WGS sequence"/>
</dbReference>
<dbReference type="Gene3D" id="2.30.180.10">
    <property type="entry name" value="FAS1 domain"/>
    <property type="match status" value="1"/>
</dbReference>
<dbReference type="OrthoDB" id="6195989at2759"/>
<evidence type="ECO:0000313" key="3">
    <source>
        <dbReference type="Proteomes" id="UP000271974"/>
    </source>
</evidence>
<proteinExistence type="predicted"/>
<evidence type="ECO:0000313" key="2">
    <source>
        <dbReference type="EMBL" id="RUS72485.1"/>
    </source>
</evidence>
<evidence type="ECO:0000256" key="1">
    <source>
        <dbReference type="SAM" id="SignalP"/>
    </source>
</evidence>
<feature type="chain" id="PRO_5018602462" evidence="1">
    <location>
        <begin position="26"/>
        <end position="105"/>
    </location>
</feature>
<feature type="non-terminal residue" evidence="2">
    <location>
        <position position="105"/>
    </location>
</feature>
<keyword evidence="3" id="KW-1185">Reference proteome</keyword>
<name>A0A3S1B183_ELYCH</name>
<organism evidence="2 3">
    <name type="scientific">Elysia chlorotica</name>
    <name type="common">Eastern emerald elysia</name>
    <name type="synonym">Sea slug</name>
    <dbReference type="NCBI Taxonomy" id="188477"/>
    <lineage>
        <taxon>Eukaryota</taxon>
        <taxon>Metazoa</taxon>
        <taxon>Spiralia</taxon>
        <taxon>Lophotrochozoa</taxon>
        <taxon>Mollusca</taxon>
        <taxon>Gastropoda</taxon>
        <taxon>Heterobranchia</taxon>
        <taxon>Euthyneura</taxon>
        <taxon>Panpulmonata</taxon>
        <taxon>Sacoglossa</taxon>
        <taxon>Placobranchoidea</taxon>
        <taxon>Plakobranchidae</taxon>
        <taxon>Elysia</taxon>
    </lineage>
</organism>
<reference evidence="2 3" key="1">
    <citation type="submission" date="2019-01" db="EMBL/GenBank/DDBJ databases">
        <title>A draft genome assembly of the solar-powered sea slug Elysia chlorotica.</title>
        <authorList>
            <person name="Cai H."/>
            <person name="Li Q."/>
            <person name="Fang X."/>
            <person name="Li J."/>
            <person name="Curtis N.E."/>
            <person name="Altenburger A."/>
            <person name="Shibata T."/>
            <person name="Feng M."/>
            <person name="Maeda T."/>
            <person name="Schwartz J.A."/>
            <person name="Shigenobu S."/>
            <person name="Lundholm N."/>
            <person name="Nishiyama T."/>
            <person name="Yang H."/>
            <person name="Hasebe M."/>
            <person name="Li S."/>
            <person name="Pierce S.K."/>
            <person name="Wang J."/>
        </authorList>
    </citation>
    <scope>NUCLEOTIDE SEQUENCE [LARGE SCALE GENOMIC DNA]</scope>
    <source>
        <strain evidence="2">EC2010</strain>
        <tissue evidence="2">Whole organism of an adult</tissue>
    </source>
</reference>
<accession>A0A3S1B183</accession>
<comment type="caution">
    <text evidence="2">The sequence shown here is derived from an EMBL/GenBank/DDBJ whole genome shotgun (WGS) entry which is preliminary data.</text>
</comment>
<feature type="signal peptide" evidence="1">
    <location>
        <begin position="1"/>
        <end position="25"/>
    </location>
</feature>
<gene>
    <name evidence="2" type="ORF">EGW08_019767</name>
</gene>
<dbReference type="SUPFAM" id="SSF82153">
    <property type="entry name" value="FAS1 domain"/>
    <property type="match status" value="1"/>
</dbReference>
<dbReference type="InterPro" id="IPR036378">
    <property type="entry name" value="FAS1_dom_sf"/>
</dbReference>